<sequence>MQYSLVIPAHNEADNLPPLLAEIAALPPFRRPAEIILVDDASEDETAAVMAGLVAANPRLRLLRLPRRSGQSAAMLAGARAARSPWVATIDADGENDPADLPPMIELAIASGADLVGGLRRERKSSGSKQLASHIANGLRRRVLKDGCSDSACGLKLVRRDLLLRLPSFNGMHRFLPALVQIAGGHTRFIGVNDRPRRHGRSNYDNLGRAARGLIDMAGVLWLKRRGLAAAVAAAEEAARIEEPRIRAGRHS</sequence>
<keyword evidence="6" id="KW-1133">Transmembrane helix</keyword>
<dbReference type="GO" id="GO:0009103">
    <property type="term" value="P:lipopolysaccharide biosynthetic process"/>
    <property type="evidence" value="ECO:0007669"/>
    <property type="project" value="UniProtKB-KW"/>
</dbReference>
<evidence type="ECO:0000256" key="3">
    <source>
        <dbReference type="ARBA" id="ARBA00022679"/>
    </source>
</evidence>
<keyword evidence="7" id="KW-0472">Membrane</keyword>
<evidence type="ECO:0000313" key="9">
    <source>
        <dbReference type="EMBL" id="QEX22790.1"/>
    </source>
</evidence>
<evidence type="ECO:0000256" key="7">
    <source>
        <dbReference type="ARBA" id="ARBA00023136"/>
    </source>
</evidence>
<evidence type="ECO:0000259" key="8">
    <source>
        <dbReference type="Pfam" id="PF00535"/>
    </source>
</evidence>
<evidence type="ECO:0000256" key="6">
    <source>
        <dbReference type="ARBA" id="ARBA00022989"/>
    </source>
</evidence>
<dbReference type="CDD" id="cd04179">
    <property type="entry name" value="DPM_DPG-synthase_like"/>
    <property type="match status" value="1"/>
</dbReference>
<dbReference type="AlphaFoldDB" id="A0A5J6N2H9"/>
<dbReference type="Gene3D" id="3.90.550.10">
    <property type="entry name" value="Spore Coat Polysaccharide Biosynthesis Protein SpsA, Chain A"/>
    <property type="match status" value="1"/>
</dbReference>
<evidence type="ECO:0000256" key="5">
    <source>
        <dbReference type="ARBA" id="ARBA00022985"/>
    </source>
</evidence>
<accession>A0A5J6N2H9</accession>
<keyword evidence="2 9" id="KW-0328">Glycosyltransferase</keyword>
<evidence type="ECO:0000256" key="1">
    <source>
        <dbReference type="ARBA" id="ARBA00022475"/>
    </source>
</evidence>
<proteinExistence type="predicted"/>
<keyword evidence="4" id="KW-0812">Transmembrane</keyword>
<dbReference type="GO" id="GO:0099621">
    <property type="term" value="F:undecaprenyl-phosphate 4-deoxy-4-formamido-L-arabinose transferase activity"/>
    <property type="evidence" value="ECO:0007669"/>
    <property type="project" value="TreeGrafter"/>
</dbReference>
<dbReference type="InterPro" id="IPR001173">
    <property type="entry name" value="Glyco_trans_2-like"/>
</dbReference>
<keyword evidence="10" id="KW-1185">Reference proteome</keyword>
<gene>
    <name evidence="9" type="ORF">FRZ61_27220</name>
</gene>
<dbReference type="InterPro" id="IPR029044">
    <property type="entry name" value="Nucleotide-diphossugar_trans"/>
</dbReference>
<organism evidence="9 10">
    <name type="scientific">Hypericibacter adhaerens</name>
    <dbReference type="NCBI Taxonomy" id="2602016"/>
    <lineage>
        <taxon>Bacteria</taxon>
        <taxon>Pseudomonadati</taxon>
        <taxon>Pseudomonadota</taxon>
        <taxon>Alphaproteobacteria</taxon>
        <taxon>Rhodospirillales</taxon>
        <taxon>Dongiaceae</taxon>
        <taxon>Hypericibacter</taxon>
    </lineage>
</organism>
<dbReference type="InterPro" id="IPR050256">
    <property type="entry name" value="Glycosyltransferase_2"/>
</dbReference>
<evidence type="ECO:0000313" key="10">
    <source>
        <dbReference type="Proteomes" id="UP000325797"/>
    </source>
</evidence>
<dbReference type="GO" id="GO:0005886">
    <property type="term" value="C:plasma membrane"/>
    <property type="evidence" value="ECO:0007669"/>
    <property type="project" value="TreeGrafter"/>
</dbReference>
<keyword evidence="3 9" id="KW-0808">Transferase</keyword>
<evidence type="ECO:0000256" key="4">
    <source>
        <dbReference type="ARBA" id="ARBA00022692"/>
    </source>
</evidence>
<dbReference type="EMBL" id="CP042582">
    <property type="protein sequence ID" value="QEX22790.1"/>
    <property type="molecule type" value="Genomic_DNA"/>
</dbReference>
<dbReference type="KEGG" id="hadh:FRZ61_27220"/>
<dbReference type="PANTHER" id="PTHR48090:SF3">
    <property type="entry name" value="UNDECAPRENYL-PHOSPHATE 4-DEOXY-4-FORMAMIDO-L-ARABINOSE TRANSFERASE"/>
    <property type="match status" value="1"/>
</dbReference>
<dbReference type="PANTHER" id="PTHR48090">
    <property type="entry name" value="UNDECAPRENYL-PHOSPHATE 4-DEOXY-4-FORMAMIDO-L-ARABINOSE TRANSFERASE-RELATED"/>
    <property type="match status" value="1"/>
</dbReference>
<reference evidence="9 10" key="1">
    <citation type="submission" date="2019-08" db="EMBL/GenBank/DDBJ databases">
        <title>Hyperibacter terrae gen. nov., sp. nov. and Hyperibacter viscosus sp. nov., two new members in the family Rhodospirillaceae isolated from the rhizosphere of Hypericum perforatum.</title>
        <authorList>
            <person name="Noviana Z."/>
        </authorList>
    </citation>
    <scope>NUCLEOTIDE SEQUENCE [LARGE SCALE GENOMIC DNA]</scope>
    <source>
        <strain evidence="9 10">R5959</strain>
    </source>
</reference>
<dbReference type="Pfam" id="PF00535">
    <property type="entry name" value="Glycos_transf_2"/>
    <property type="match status" value="1"/>
</dbReference>
<feature type="domain" description="Glycosyltransferase 2-like" evidence="8">
    <location>
        <begin position="4"/>
        <end position="163"/>
    </location>
</feature>
<evidence type="ECO:0000256" key="2">
    <source>
        <dbReference type="ARBA" id="ARBA00022676"/>
    </source>
</evidence>
<keyword evidence="1" id="KW-1003">Cell membrane</keyword>
<dbReference type="SUPFAM" id="SSF53448">
    <property type="entry name" value="Nucleotide-diphospho-sugar transferases"/>
    <property type="match status" value="1"/>
</dbReference>
<dbReference type="Proteomes" id="UP000325797">
    <property type="component" value="Chromosome"/>
</dbReference>
<protein>
    <submittedName>
        <fullName evidence="9">Dolichol-phosphate mannosyltransferase</fullName>
    </submittedName>
</protein>
<keyword evidence="5" id="KW-0448">Lipopolysaccharide biosynthesis</keyword>
<name>A0A5J6N2H9_9PROT</name>